<reference evidence="1 2" key="1">
    <citation type="submission" date="2021-06" db="EMBL/GenBank/DDBJ databases">
        <authorList>
            <person name="Kallberg Y."/>
            <person name="Tangrot J."/>
            <person name="Rosling A."/>
        </authorList>
    </citation>
    <scope>NUCLEOTIDE SEQUENCE [LARGE SCALE GENOMIC DNA]</scope>
    <source>
        <strain evidence="1 2">120-4 pot B 10/14</strain>
    </source>
</reference>
<evidence type="ECO:0000313" key="2">
    <source>
        <dbReference type="Proteomes" id="UP000789901"/>
    </source>
</evidence>
<dbReference type="Proteomes" id="UP000789901">
    <property type="component" value="Unassembled WGS sequence"/>
</dbReference>
<comment type="caution">
    <text evidence="1">The sequence shown here is derived from an EMBL/GenBank/DDBJ whole genome shotgun (WGS) entry which is preliminary data.</text>
</comment>
<organism evidence="1 2">
    <name type="scientific">Gigaspora margarita</name>
    <dbReference type="NCBI Taxonomy" id="4874"/>
    <lineage>
        <taxon>Eukaryota</taxon>
        <taxon>Fungi</taxon>
        <taxon>Fungi incertae sedis</taxon>
        <taxon>Mucoromycota</taxon>
        <taxon>Glomeromycotina</taxon>
        <taxon>Glomeromycetes</taxon>
        <taxon>Diversisporales</taxon>
        <taxon>Gigasporaceae</taxon>
        <taxon>Gigaspora</taxon>
    </lineage>
</organism>
<feature type="non-terminal residue" evidence="1">
    <location>
        <position position="1"/>
    </location>
</feature>
<dbReference type="EMBL" id="CAJVQB010051115">
    <property type="protein sequence ID" value="CAG8835264.1"/>
    <property type="molecule type" value="Genomic_DNA"/>
</dbReference>
<sequence>LYKLLKELELIKNSYNLITQTYNDYKLLKKQGLIANSNRKIEESDIWPEEIEEKYLKANENAPEDKIQFKKKFV</sequence>
<name>A0ABN7WLP6_GIGMA</name>
<protein>
    <submittedName>
        <fullName evidence="1">31881_t:CDS:1</fullName>
    </submittedName>
</protein>
<evidence type="ECO:0000313" key="1">
    <source>
        <dbReference type="EMBL" id="CAG8835264.1"/>
    </source>
</evidence>
<accession>A0ABN7WLP6</accession>
<gene>
    <name evidence="1" type="ORF">GMARGA_LOCUS32486</name>
</gene>
<feature type="non-terminal residue" evidence="1">
    <location>
        <position position="74"/>
    </location>
</feature>
<proteinExistence type="predicted"/>
<keyword evidence="2" id="KW-1185">Reference proteome</keyword>